<gene>
    <name evidence="2" type="ORF">AJ80_02207</name>
</gene>
<accession>A0A2B7YT26</accession>
<sequence>MTRVFTTDTTVFCDNCGCRPDLGCVYVCTEDSGRYQPGGGTYSMASSFYSTPTRIPATESSEGSALDLKDWMLKAIEAGHYTPEQVEILKAQRANAVKAIESPHIAQWNRSESPLLDSLKDQNARKDEQAGLIRVMRDAGLPLYRSQYGGSLIPVCHYRICQKCYPTARERSFISLREACSEHYMAGLLDAENFDRILADVNFSPALTPFLDDIHARTAIFKRALIGSRDDDDDNISTTSSSEYGASGASRENDNNHSRKVEKYAKPRLAGLRAKLGLGKKKAAGGGVDTSFVSQTKIAKHLTPKLGMTMVNSAVLDTNPRQTPLADVPDVPSRSPGRPLLSRRPKLYFQRAATVAGSHSDYDDSTATTDVKKSCSLRSGDLMLQV</sequence>
<dbReference type="OrthoDB" id="4776522at2759"/>
<keyword evidence="3" id="KW-1185">Reference proteome</keyword>
<name>A0A2B7YT26_POLH7</name>
<evidence type="ECO:0000313" key="2">
    <source>
        <dbReference type="EMBL" id="PGH23777.1"/>
    </source>
</evidence>
<evidence type="ECO:0000256" key="1">
    <source>
        <dbReference type="SAM" id="MobiDB-lite"/>
    </source>
</evidence>
<dbReference type="AlphaFoldDB" id="A0A2B7YT26"/>
<dbReference type="Proteomes" id="UP000224634">
    <property type="component" value="Unassembled WGS sequence"/>
</dbReference>
<organism evidence="2 3">
    <name type="scientific">Polytolypa hystricis (strain UAMH7299)</name>
    <dbReference type="NCBI Taxonomy" id="1447883"/>
    <lineage>
        <taxon>Eukaryota</taxon>
        <taxon>Fungi</taxon>
        <taxon>Dikarya</taxon>
        <taxon>Ascomycota</taxon>
        <taxon>Pezizomycotina</taxon>
        <taxon>Eurotiomycetes</taxon>
        <taxon>Eurotiomycetidae</taxon>
        <taxon>Onygenales</taxon>
        <taxon>Onygenales incertae sedis</taxon>
        <taxon>Polytolypa</taxon>
    </lineage>
</organism>
<reference evidence="2 3" key="1">
    <citation type="submission" date="2017-10" db="EMBL/GenBank/DDBJ databases">
        <title>Comparative genomics in systemic dimorphic fungi from Ajellomycetaceae.</title>
        <authorList>
            <person name="Munoz J.F."/>
            <person name="Mcewen J.G."/>
            <person name="Clay O.K."/>
            <person name="Cuomo C.A."/>
        </authorList>
    </citation>
    <scope>NUCLEOTIDE SEQUENCE [LARGE SCALE GENOMIC DNA]</scope>
    <source>
        <strain evidence="2 3">UAMH7299</strain>
    </source>
</reference>
<evidence type="ECO:0000313" key="3">
    <source>
        <dbReference type="Proteomes" id="UP000224634"/>
    </source>
</evidence>
<dbReference type="EMBL" id="PDNA01000020">
    <property type="protein sequence ID" value="PGH23777.1"/>
    <property type="molecule type" value="Genomic_DNA"/>
</dbReference>
<proteinExistence type="predicted"/>
<protein>
    <submittedName>
        <fullName evidence="2">Uncharacterized protein</fullName>
    </submittedName>
</protein>
<feature type="region of interest" description="Disordered" evidence="1">
    <location>
        <begin position="320"/>
        <end position="343"/>
    </location>
</feature>
<feature type="region of interest" description="Disordered" evidence="1">
    <location>
        <begin position="232"/>
        <end position="264"/>
    </location>
</feature>
<dbReference type="STRING" id="1447883.A0A2B7YT26"/>
<comment type="caution">
    <text evidence="2">The sequence shown here is derived from an EMBL/GenBank/DDBJ whole genome shotgun (WGS) entry which is preliminary data.</text>
</comment>
<feature type="compositionally biased region" description="Basic and acidic residues" evidence="1">
    <location>
        <begin position="251"/>
        <end position="264"/>
    </location>
</feature>